<dbReference type="Pfam" id="PF00668">
    <property type="entry name" value="Condensation"/>
    <property type="match status" value="1"/>
</dbReference>
<dbReference type="GO" id="GO:0044550">
    <property type="term" value="P:secondary metabolite biosynthetic process"/>
    <property type="evidence" value="ECO:0007669"/>
    <property type="project" value="TreeGrafter"/>
</dbReference>
<feature type="domain" description="AMP-dependent synthetase/ligase" evidence="2">
    <location>
        <begin position="449"/>
        <end position="781"/>
    </location>
</feature>
<keyword evidence="1" id="KW-0812">Transmembrane</keyword>
<protein>
    <submittedName>
        <fullName evidence="4">AMP-binding protein</fullName>
    </submittedName>
</protein>
<feature type="transmembrane region" description="Helical" evidence="1">
    <location>
        <begin position="1049"/>
        <end position="1068"/>
    </location>
</feature>
<dbReference type="GO" id="GO:0005737">
    <property type="term" value="C:cytoplasm"/>
    <property type="evidence" value="ECO:0007669"/>
    <property type="project" value="TreeGrafter"/>
</dbReference>
<dbReference type="RefSeq" id="WP_169639961.1">
    <property type="nucleotide sequence ID" value="NZ_CP048788.1"/>
</dbReference>
<dbReference type="GO" id="GO:0043041">
    <property type="term" value="P:amino acid activation for nonribosomal peptide biosynthetic process"/>
    <property type="evidence" value="ECO:0007669"/>
    <property type="project" value="TreeGrafter"/>
</dbReference>
<feature type="transmembrane region" description="Helical" evidence="1">
    <location>
        <begin position="1080"/>
        <end position="1101"/>
    </location>
</feature>
<feature type="transmembrane region" description="Helical" evidence="1">
    <location>
        <begin position="1229"/>
        <end position="1247"/>
    </location>
</feature>
<feature type="transmembrane region" description="Helical" evidence="1">
    <location>
        <begin position="1205"/>
        <end position="1222"/>
    </location>
</feature>
<dbReference type="KEGG" id="rpon:G3256_06035"/>
<evidence type="ECO:0000259" key="2">
    <source>
        <dbReference type="Pfam" id="PF00501"/>
    </source>
</evidence>
<feature type="transmembrane region" description="Helical" evidence="1">
    <location>
        <begin position="1253"/>
        <end position="1279"/>
    </location>
</feature>
<feature type="transmembrane region" description="Helical" evidence="1">
    <location>
        <begin position="1136"/>
        <end position="1159"/>
    </location>
</feature>
<gene>
    <name evidence="4" type="ORF">G3256_06035</name>
</gene>
<reference evidence="4 5" key="1">
    <citation type="submission" date="2020-02" db="EMBL/GenBank/DDBJ databases">
        <title>Genome sequence of Roseobacter ponti.</title>
        <authorList>
            <person name="Hollensteiner J."/>
            <person name="Schneider D."/>
            <person name="Poehlein A."/>
            <person name="Daniel R."/>
        </authorList>
    </citation>
    <scope>NUCLEOTIDE SEQUENCE [LARGE SCALE GENOMIC DNA]</scope>
    <source>
        <strain evidence="4 5">DSM 106830</strain>
    </source>
</reference>
<dbReference type="SUPFAM" id="SSF52777">
    <property type="entry name" value="CoA-dependent acyltransferases"/>
    <property type="match status" value="2"/>
</dbReference>
<keyword evidence="1" id="KW-1133">Transmembrane helix</keyword>
<accession>A0A858SV27</accession>
<evidence type="ECO:0000259" key="3">
    <source>
        <dbReference type="Pfam" id="PF00668"/>
    </source>
</evidence>
<dbReference type="Gene3D" id="3.40.50.12780">
    <property type="entry name" value="N-terminal domain of ligase-like"/>
    <property type="match status" value="1"/>
</dbReference>
<dbReference type="SUPFAM" id="SSF56801">
    <property type="entry name" value="Acetyl-CoA synthetase-like"/>
    <property type="match status" value="1"/>
</dbReference>
<sequence length="1347" mass="145037">MAISFGKKRNVVCEAGKSRPATINETRYVMAELAETGSYMIAMGHRVEGRPDVDLLQKSFETVVRRHEALRTSFALNGRRVEARISETPRFVFAHMQSDDMSPAAFRDLVLPLVFDDVRPDVPGSLVRLFVVEAAECWRFTVAMHHAVSDGFSRGVVNRELLKLYAGETLADVNSYADYAGNAPRISDAETEAAVARFPQPAQMPPDGAARAGAGTRGQFIERGLPGAGPALRRVSKSCGAGKFATLAALYALGLKAFTGESQVATFFQSEGRRSLGAPNSVVGPFSNTLPLDLQFDPGMPFDRLAREIKGRVSAVLALENTDVAERVHEAGRAPAVSLNMFPPAPVIRAGDLKTGPREFLDRRTEHDLNLVWSEDSGVIRARAFYEAAHLSEERAAAFLSLQIRLLNMVLETPGIGCDLLLARAYAKAPAKIAPSRTDPPPGRLHDAFFDQAQKTPDAPAVIAPQEQWSYDALRAEAAAYSRALLLADAGPRETIAVLADRQPALVAALLGISAYGAPFVVIDAGLPRERIRAILQRADAKRAFALTTPAAVASGGSVTLLRPARYGPDIPPARHQPGRAVAWHLFTSGTTGEPKRVSHPDATLIRFLRWQAEMLGGGSFRTMLMAGLTHDPVMRDIFLPLSTGGAVVIPREEDIRDPAALRELIDHNRPDTLHLTPATGHLISIGAGNDAAFSSVRHLFWGGDRLDATKVSRWRQFAPGARQFNLYGTTETPQAALICEISGAETRLKMPLGEPVPWAGVRIERDGVQAGFGVLGEIVIDLGDPVRGARGGPDTATGAPSMVHHTGDFGFMLPGSGVHFAGRKDDQIKVNALRIELSDISHHAEDVPGVRQAVTLQTGADGRELSLFIVSENLRGPAEIRAALSQMLPDYMVPQHIVVVDHIPLSPNGKTDAKALRAMTAEVPENHRPSQPVQTAAERQIADVLARSTGLPADDRHLSLADLGADSLARIEARLGLEALGVDLAQGWEFTSITDLAKKGFSSASGRPSRRGAFAPQRMESFLVMRSLAIIAIVAHHSGLYFSNGFSAALIALTGFSFAKLQLPAILGDDRTGRVWATIARLMVPLVPVSLVIYGVHIAIGNDPHISALLFYENMSAFVDSVLLQRSDSRHHISWLWFLHVYLQIFIVIGLLLASGRVRRALRSAQWRTVMGFFVLAEAAGFSTVLIAGLLYGDIGHVAATLHRSAGMLMPVLVVGGLAALATTRRELLVSLLAGLGHILLFNLVIPGGDTGIWLFAVTLATLAPYIPLPAFLSVVVLAVSGEALMIYLTHRASLFALTTGLGFEPPALIQVIFALVTGVLLGKAVRPLLDRLGVGRLAERRVNFS</sequence>
<dbReference type="InterPro" id="IPR000873">
    <property type="entry name" value="AMP-dep_synth/lig_dom"/>
</dbReference>
<organism evidence="4 5">
    <name type="scientific">Roseobacter ponti</name>
    <dbReference type="NCBI Taxonomy" id="1891787"/>
    <lineage>
        <taxon>Bacteria</taxon>
        <taxon>Pseudomonadati</taxon>
        <taxon>Pseudomonadota</taxon>
        <taxon>Alphaproteobacteria</taxon>
        <taxon>Rhodobacterales</taxon>
        <taxon>Roseobacteraceae</taxon>
        <taxon>Roseobacter</taxon>
    </lineage>
</organism>
<dbReference type="EMBL" id="CP048788">
    <property type="protein sequence ID" value="QJF50746.1"/>
    <property type="molecule type" value="Genomic_DNA"/>
</dbReference>
<name>A0A858SV27_9RHOB</name>
<dbReference type="InterPro" id="IPR036736">
    <property type="entry name" value="ACP-like_sf"/>
</dbReference>
<dbReference type="PANTHER" id="PTHR45527:SF1">
    <property type="entry name" value="FATTY ACID SYNTHASE"/>
    <property type="match status" value="1"/>
</dbReference>
<dbReference type="Pfam" id="PF00501">
    <property type="entry name" value="AMP-binding"/>
    <property type="match status" value="1"/>
</dbReference>
<dbReference type="InterPro" id="IPR001242">
    <property type="entry name" value="Condensation_dom"/>
</dbReference>
<dbReference type="GO" id="GO:0031177">
    <property type="term" value="F:phosphopantetheine binding"/>
    <property type="evidence" value="ECO:0007669"/>
    <property type="project" value="TreeGrafter"/>
</dbReference>
<evidence type="ECO:0000313" key="5">
    <source>
        <dbReference type="Proteomes" id="UP000503308"/>
    </source>
</evidence>
<dbReference type="InterPro" id="IPR023213">
    <property type="entry name" value="CAT-like_dom_sf"/>
</dbReference>
<dbReference type="PANTHER" id="PTHR45527">
    <property type="entry name" value="NONRIBOSOMAL PEPTIDE SYNTHETASE"/>
    <property type="match status" value="1"/>
</dbReference>
<evidence type="ECO:0000313" key="4">
    <source>
        <dbReference type="EMBL" id="QJF50746.1"/>
    </source>
</evidence>
<feature type="transmembrane region" description="Helical" evidence="1">
    <location>
        <begin position="1309"/>
        <end position="1327"/>
    </location>
</feature>
<dbReference type="Proteomes" id="UP000503308">
    <property type="component" value="Chromosome"/>
</dbReference>
<dbReference type="Gene3D" id="3.30.559.10">
    <property type="entry name" value="Chloramphenicol acetyltransferase-like domain"/>
    <property type="match status" value="1"/>
</dbReference>
<dbReference type="InterPro" id="IPR042099">
    <property type="entry name" value="ANL_N_sf"/>
</dbReference>
<dbReference type="InterPro" id="IPR045851">
    <property type="entry name" value="AMP-bd_C_sf"/>
</dbReference>
<evidence type="ECO:0000256" key="1">
    <source>
        <dbReference type="SAM" id="Phobius"/>
    </source>
</evidence>
<dbReference type="SUPFAM" id="SSF47336">
    <property type="entry name" value="ACP-like"/>
    <property type="match status" value="1"/>
</dbReference>
<feature type="domain" description="Condensation" evidence="3">
    <location>
        <begin position="28"/>
        <end position="414"/>
    </location>
</feature>
<keyword evidence="5" id="KW-1185">Reference proteome</keyword>
<dbReference type="GO" id="GO:0003824">
    <property type="term" value="F:catalytic activity"/>
    <property type="evidence" value="ECO:0007669"/>
    <property type="project" value="InterPro"/>
</dbReference>
<proteinExistence type="predicted"/>
<dbReference type="Gene3D" id="3.30.559.30">
    <property type="entry name" value="Nonribosomal peptide synthetase, condensation domain"/>
    <property type="match status" value="1"/>
</dbReference>
<feature type="transmembrane region" description="Helical" evidence="1">
    <location>
        <begin position="1171"/>
        <end position="1193"/>
    </location>
</feature>
<dbReference type="Gene3D" id="3.30.300.30">
    <property type="match status" value="1"/>
</dbReference>
<keyword evidence="1" id="KW-0472">Membrane</keyword>